<evidence type="ECO:0000313" key="1">
    <source>
        <dbReference type="EMBL" id="OAT11910.1"/>
    </source>
</evidence>
<dbReference type="KEGG" id="bgh:BDBG_17597"/>
<dbReference type="GeneID" id="42529243"/>
<protein>
    <submittedName>
        <fullName evidence="1">Uncharacterized protein</fullName>
    </submittedName>
</protein>
<sequence>MTSAKFFRGPGSLKTSGPFARSGVHALFLATQQVPFVDKTSPSQGRRQGVEKIR</sequence>
<dbReference type="Proteomes" id="UP000002038">
    <property type="component" value="Unassembled WGS sequence"/>
</dbReference>
<evidence type="ECO:0000313" key="2">
    <source>
        <dbReference type="Proteomes" id="UP000002038"/>
    </source>
</evidence>
<keyword evidence="2" id="KW-1185">Reference proteome</keyword>
<reference evidence="2" key="1">
    <citation type="journal article" date="2015" name="PLoS Genet.">
        <title>The dynamic genome and transcriptome of the human fungal pathogen Blastomyces and close relative Emmonsia.</title>
        <authorList>
            <person name="Munoz J.F."/>
            <person name="Gauthier G.M."/>
            <person name="Desjardins C.A."/>
            <person name="Gallo J.E."/>
            <person name="Holder J."/>
            <person name="Sullivan T.D."/>
            <person name="Marty A.J."/>
            <person name="Carmen J.C."/>
            <person name="Chen Z."/>
            <person name="Ding L."/>
            <person name="Gujja S."/>
            <person name="Magrini V."/>
            <person name="Misas E."/>
            <person name="Mitreva M."/>
            <person name="Priest M."/>
            <person name="Saif S."/>
            <person name="Whiston E.A."/>
            <person name="Young S."/>
            <person name="Zeng Q."/>
            <person name="Goldman W.E."/>
            <person name="Mardis E.R."/>
            <person name="Taylor J.W."/>
            <person name="McEwen J.G."/>
            <person name="Clay O.K."/>
            <person name="Klein B.S."/>
            <person name="Cuomo C.A."/>
        </authorList>
    </citation>
    <scope>NUCLEOTIDE SEQUENCE [LARGE SCALE GENOMIC DNA]</scope>
    <source>
        <strain evidence="2">SLH14081</strain>
    </source>
</reference>
<dbReference type="EMBL" id="GG657465">
    <property type="protein sequence ID" value="OAT11910.1"/>
    <property type="molecule type" value="Genomic_DNA"/>
</dbReference>
<dbReference type="VEuPathDB" id="FungiDB:BDBG_17597"/>
<organism evidence="1 2">
    <name type="scientific">Blastomyces gilchristii (strain SLH14081)</name>
    <name type="common">Blastomyces dermatitidis</name>
    <dbReference type="NCBI Taxonomy" id="559298"/>
    <lineage>
        <taxon>Eukaryota</taxon>
        <taxon>Fungi</taxon>
        <taxon>Dikarya</taxon>
        <taxon>Ascomycota</taxon>
        <taxon>Pezizomycotina</taxon>
        <taxon>Eurotiomycetes</taxon>
        <taxon>Eurotiomycetidae</taxon>
        <taxon>Onygenales</taxon>
        <taxon>Ajellomycetaceae</taxon>
        <taxon>Blastomyces</taxon>
    </lineage>
</organism>
<gene>
    <name evidence="1" type="ORF">BDBG_17597</name>
</gene>
<proteinExistence type="predicted"/>
<name>A0A179UVP9_BLAGS</name>
<dbReference type="AlphaFoldDB" id="A0A179UVP9"/>
<dbReference type="RefSeq" id="XP_031580115.1">
    <property type="nucleotide sequence ID" value="XM_031725281.1"/>
</dbReference>
<accession>A0A179UVP9</accession>